<gene>
    <name evidence="14" type="ORF">ACFO3Q_06910</name>
</gene>
<dbReference type="PROSITE" id="PS00409">
    <property type="entry name" value="PROKAR_NTER_METHYL"/>
    <property type="match status" value="1"/>
</dbReference>
<comment type="caution">
    <text evidence="14">The sequence shown here is derived from an EMBL/GenBank/DDBJ whole genome shotgun (WGS) entry which is preliminary data.</text>
</comment>
<dbReference type="NCBIfam" id="TIGR02532">
    <property type="entry name" value="IV_pilin_GFxxxE"/>
    <property type="match status" value="1"/>
</dbReference>
<comment type="subcellular location">
    <subcellularLocation>
        <location evidence="1">Cell inner membrane</location>
        <topology evidence="1">Single-pass membrane protein</topology>
    </subcellularLocation>
</comment>
<evidence type="ECO:0000313" key="14">
    <source>
        <dbReference type="EMBL" id="MFC4727900.1"/>
    </source>
</evidence>
<dbReference type="InterPro" id="IPR022346">
    <property type="entry name" value="T2SS_GspH"/>
</dbReference>
<dbReference type="Gene3D" id="3.55.40.10">
    <property type="entry name" value="minor pseudopilin epsh domain"/>
    <property type="match status" value="1"/>
</dbReference>
<evidence type="ECO:0000256" key="7">
    <source>
        <dbReference type="ARBA" id="ARBA00022989"/>
    </source>
</evidence>
<keyword evidence="15" id="KW-1185">Reference proteome</keyword>
<evidence type="ECO:0000256" key="11">
    <source>
        <dbReference type="SAM" id="MobiDB-lite"/>
    </source>
</evidence>
<evidence type="ECO:0000256" key="12">
    <source>
        <dbReference type="SAM" id="Phobius"/>
    </source>
</evidence>
<evidence type="ECO:0000256" key="10">
    <source>
        <dbReference type="ARBA" id="ARBA00030775"/>
    </source>
</evidence>
<sequence length="179" mass="19196">MQRTHSRGLTLIELLTVLAVVAAIAGLGLPALRDVGDRARASNALHHLSATLASARTTAIHRRQPVTVCPAGPDGRCRNDPTWSGGWLIYLDPGRRDQPASEADVLRRIDGDRRIALATTAGRLRVRFQPDGRSGGSNLSIRLCSTGPRARLLGRVVVSNSGRTRSERPAGTEPCPFVP</sequence>
<dbReference type="SUPFAM" id="SSF54523">
    <property type="entry name" value="Pili subunits"/>
    <property type="match status" value="1"/>
</dbReference>
<dbReference type="InterPro" id="IPR045584">
    <property type="entry name" value="Pilin-like"/>
</dbReference>
<evidence type="ECO:0000256" key="1">
    <source>
        <dbReference type="ARBA" id="ARBA00004377"/>
    </source>
</evidence>
<organism evidence="14 15">
    <name type="scientific">Coralloluteibacterium thermophilum</name>
    <dbReference type="NCBI Taxonomy" id="2707049"/>
    <lineage>
        <taxon>Bacteria</taxon>
        <taxon>Pseudomonadati</taxon>
        <taxon>Pseudomonadota</taxon>
        <taxon>Gammaproteobacteria</taxon>
        <taxon>Lysobacterales</taxon>
        <taxon>Lysobacteraceae</taxon>
        <taxon>Coralloluteibacterium</taxon>
    </lineage>
</organism>
<dbReference type="Pfam" id="PF12019">
    <property type="entry name" value="GspH"/>
    <property type="match status" value="1"/>
</dbReference>
<feature type="transmembrane region" description="Helical" evidence="12">
    <location>
        <begin position="12"/>
        <end position="32"/>
    </location>
</feature>
<protein>
    <recommendedName>
        <fullName evidence="2">Type II secretion system protein H</fullName>
    </recommendedName>
    <alternativeName>
        <fullName evidence="10">General secretion pathway protein H</fullName>
    </alternativeName>
</protein>
<dbReference type="InterPro" id="IPR012902">
    <property type="entry name" value="N_methyl_site"/>
</dbReference>
<keyword evidence="3" id="KW-1003">Cell membrane</keyword>
<feature type="domain" description="General secretion pathway GspH" evidence="13">
    <location>
        <begin position="47"/>
        <end position="162"/>
    </location>
</feature>
<evidence type="ECO:0000256" key="6">
    <source>
        <dbReference type="ARBA" id="ARBA00022692"/>
    </source>
</evidence>
<evidence type="ECO:0000256" key="3">
    <source>
        <dbReference type="ARBA" id="ARBA00022475"/>
    </source>
</evidence>
<evidence type="ECO:0000256" key="9">
    <source>
        <dbReference type="ARBA" id="ARBA00025772"/>
    </source>
</evidence>
<accession>A0ABV9NJ94</accession>
<keyword evidence="8 12" id="KW-0472">Membrane</keyword>
<dbReference type="EMBL" id="JBHSGG010000017">
    <property type="protein sequence ID" value="MFC4727900.1"/>
    <property type="molecule type" value="Genomic_DNA"/>
</dbReference>
<proteinExistence type="inferred from homology"/>
<keyword evidence="7 12" id="KW-1133">Transmembrane helix</keyword>
<keyword evidence="5" id="KW-0997">Cell inner membrane</keyword>
<comment type="similarity">
    <text evidence="9">Belongs to the GSP H family.</text>
</comment>
<evidence type="ECO:0000256" key="4">
    <source>
        <dbReference type="ARBA" id="ARBA00022481"/>
    </source>
</evidence>
<reference evidence="15" key="1">
    <citation type="journal article" date="2019" name="Int. J. Syst. Evol. Microbiol.">
        <title>The Global Catalogue of Microorganisms (GCM) 10K type strain sequencing project: providing services to taxonomists for standard genome sequencing and annotation.</title>
        <authorList>
            <consortium name="The Broad Institute Genomics Platform"/>
            <consortium name="The Broad Institute Genome Sequencing Center for Infectious Disease"/>
            <person name="Wu L."/>
            <person name="Ma J."/>
        </authorList>
    </citation>
    <scope>NUCLEOTIDE SEQUENCE [LARGE SCALE GENOMIC DNA]</scope>
    <source>
        <strain evidence="15">CGMCC 1.13574</strain>
    </source>
</reference>
<evidence type="ECO:0000256" key="5">
    <source>
        <dbReference type="ARBA" id="ARBA00022519"/>
    </source>
</evidence>
<name>A0ABV9NJ94_9GAMM</name>
<keyword evidence="4" id="KW-0488">Methylation</keyword>
<evidence type="ECO:0000256" key="8">
    <source>
        <dbReference type="ARBA" id="ARBA00023136"/>
    </source>
</evidence>
<feature type="region of interest" description="Disordered" evidence="11">
    <location>
        <begin position="160"/>
        <end position="179"/>
    </location>
</feature>
<dbReference type="Proteomes" id="UP001595892">
    <property type="component" value="Unassembled WGS sequence"/>
</dbReference>
<dbReference type="RefSeq" id="WP_377003907.1">
    <property type="nucleotide sequence ID" value="NZ_JBHSGG010000017.1"/>
</dbReference>
<evidence type="ECO:0000256" key="2">
    <source>
        <dbReference type="ARBA" id="ARBA00021549"/>
    </source>
</evidence>
<evidence type="ECO:0000313" key="15">
    <source>
        <dbReference type="Proteomes" id="UP001595892"/>
    </source>
</evidence>
<keyword evidence="6 12" id="KW-0812">Transmembrane</keyword>
<evidence type="ECO:0000259" key="13">
    <source>
        <dbReference type="Pfam" id="PF12019"/>
    </source>
</evidence>